<organism evidence="2">
    <name type="scientific">Cellulosimicrobium sp. ES-005</name>
    <dbReference type="NCBI Taxonomy" id="3163031"/>
    <lineage>
        <taxon>Bacteria</taxon>
        <taxon>Bacillati</taxon>
        <taxon>Actinomycetota</taxon>
        <taxon>Actinomycetes</taxon>
        <taxon>Micrococcales</taxon>
        <taxon>Promicromonosporaceae</taxon>
        <taxon>Cellulosimicrobium</taxon>
    </lineage>
</organism>
<dbReference type="EMBL" id="CP159290">
    <property type="protein sequence ID" value="XCH29223.1"/>
    <property type="molecule type" value="Genomic_DNA"/>
</dbReference>
<dbReference type="RefSeq" id="WP_353707546.1">
    <property type="nucleotide sequence ID" value="NZ_CP159290.1"/>
</dbReference>
<accession>A0AAU8FX41</accession>
<keyword evidence="1" id="KW-0472">Membrane</keyword>
<proteinExistence type="predicted"/>
<sequence length="148" mass="16085">MAIEVDVSTSLTDVVAAIGTVGALLIAALAYGAEVRRRRRESKWGQAERVSAWIGDATVSTSSTDAGLFLRNDSGAMVYGVRVHLHDGALGTIDGAIAPETTQEYYLEYDRPVLRVIPVDIEFQDAAGRSWKRHRDGRLVLVKSVQGE</sequence>
<keyword evidence="1" id="KW-1133">Transmembrane helix</keyword>
<evidence type="ECO:0000256" key="1">
    <source>
        <dbReference type="SAM" id="Phobius"/>
    </source>
</evidence>
<evidence type="ECO:0000313" key="2">
    <source>
        <dbReference type="EMBL" id="XCH29223.1"/>
    </source>
</evidence>
<dbReference type="AlphaFoldDB" id="A0AAU8FX41"/>
<gene>
    <name evidence="2" type="ORF">ABRQ22_16780</name>
</gene>
<feature type="transmembrane region" description="Helical" evidence="1">
    <location>
        <begin position="14"/>
        <end position="33"/>
    </location>
</feature>
<protein>
    <submittedName>
        <fullName evidence="2">Uncharacterized protein</fullName>
    </submittedName>
</protein>
<keyword evidence="1" id="KW-0812">Transmembrane</keyword>
<name>A0AAU8FX41_9MICO</name>
<reference evidence="2" key="1">
    <citation type="submission" date="2024-06" db="EMBL/GenBank/DDBJ databases">
        <title>Complete genome sequence of the cellulolytic actinobacterium, Cellulosimicrobium ES-005.</title>
        <authorList>
            <person name="Matthews C.T."/>
            <person name="Underwood K.D."/>
            <person name="Ghanchi K.M."/>
            <person name="Fields S.D."/>
            <person name="Gardner S.G."/>
        </authorList>
    </citation>
    <scope>NUCLEOTIDE SEQUENCE</scope>
    <source>
        <strain evidence="2">ES-005</strain>
    </source>
</reference>